<dbReference type="EMBL" id="BDSP01000127">
    <property type="protein sequence ID" value="GAX18315.1"/>
    <property type="molecule type" value="Genomic_DNA"/>
</dbReference>
<evidence type="ECO:0000256" key="1">
    <source>
        <dbReference type="ARBA" id="ARBA00022737"/>
    </source>
</evidence>
<organism evidence="5 6">
    <name type="scientific">Fistulifera solaris</name>
    <name type="common">Oleaginous diatom</name>
    <dbReference type="NCBI Taxonomy" id="1519565"/>
    <lineage>
        <taxon>Eukaryota</taxon>
        <taxon>Sar</taxon>
        <taxon>Stramenopiles</taxon>
        <taxon>Ochrophyta</taxon>
        <taxon>Bacillariophyta</taxon>
        <taxon>Bacillariophyceae</taxon>
        <taxon>Bacillariophycidae</taxon>
        <taxon>Naviculales</taxon>
        <taxon>Naviculaceae</taxon>
        <taxon>Fistulifera</taxon>
    </lineage>
</organism>
<dbReference type="AlphaFoldDB" id="A0A1Z5JWA7"/>
<sequence>MNSLFRNLRKKGPAVNNERSKSADEKKKKKSQTLKPKDSQEQHLSSSTASEAPSQRRGPLHLFHRSEHKKTREVEQNKKTTTRTRHQRSSQNARAASVASSLPTKSSATPVPKTAVTQASVAMSQPFVVEETDPLVQKAFTQKPSSISAEARIQISLAVKALDRAGNALFEQGDYDGAFLRYERSLWLKQKTVEDEVSSRKHSEQDKSVMAAVATSINNMTYLKQRSGKASTAETMSSYLKSLQIKREILGPDHLSVGKTLNNIGSVFYMSREFEAALTAYKDAFRILKKHLGEDHLDAITVVCNIADVQVAMGDKEGALLNYRKALALRWNELGAQDTKVVRLMEQVARLETGEQPKLDLDEDNEFRLASQEEMREEAVFMVDLKELQQELDEDMKYFDLVERQMAIDMLRDRTQMIREMRAMTQQQEEAAAEAVKVLSVSAVEDSKVCNDPDYDEIFQNNELVEDLEVASLPSLDQFLGDEGKEVKQQQLILKQEVQLQTSVPIDDKQSEESREVRNKLLDERDQVQNEAVEGGKSEQDRTTCSYNFVKTARASDVEELGTTISLTSDSDETIAFEEDHVYSDETSAPNNIRAGQETNHSAFLNTNNNEPKRFSVQPRLTPSERRTALVSVQSRLEELRAKRGLRPSSKVTIPTDHRTYMDQTASSVAKSNPCRKQHSIQGKIRTSPDAAPAT</sequence>
<evidence type="ECO:0000256" key="3">
    <source>
        <dbReference type="PROSITE-ProRule" id="PRU00339"/>
    </source>
</evidence>
<evidence type="ECO:0000313" key="5">
    <source>
        <dbReference type="EMBL" id="GAX18315.1"/>
    </source>
</evidence>
<keyword evidence="2 3" id="KW-0802">TPR repeat</keyword>
<dbReference type="Gene3D" id="1.25.40.10">
    <property type="entry name" value="Tetratricopeptide repeat domain"/>
    <property type="match status" value="1"/>
</dbReference>
<feature type="compositionally biased region" description="Basic residues" evidence="4">
    <location>
        <begin position="58"/>
        <end position="69"/>
    </location>
</feature>
<feature type="region of interest" description="Disordered" evidence="4">
    <location>
        <begin position="664"/>
        <end position="695"/>
    </location>
</feature>
<gene>
    <name evidence="5" type="ORF">FisN_23Hh208</name>
</gene>
<name>A0A1Z5JWA7_FISSO</name>
<dbReference type="OrthoDB" id="48640at2759"/>
<dbReference type="Pfam" id="PF13424">
    <property type="entry name" value="TPR_12"/>
    <property type="match status" value="1"/>
</dbReference>
<evidence type="ECO:0000256" key="4">
    <source>
        <dbReference type="SAM" id="MobiDB-lite"/>
    </source>
</evidence>
<reference evidence="5 6" key="1">
    <citation type="journal article" date="2015" name="Plant Cell">
        <title>Oil accumulation by the oleaginous diatom Fistulifera solaris as revealed by the genome and transcriptome.</title>
        <authorList>
            <person name="Tanaka T."/>
            <person name="Maeda Y."/>
            <person name="Veluchamy A."/>
            <person name="Tanaka M."/>
            <person name="Abida H."/>
            <person name="Marechal E."/>
            <person name="Bowler C."/>
            <person name="Muto M."/>
            <person name="Sunaga Y."/>
            <person name="Tanaka M."/>
            <person name="Yoshino T."/>
            <person name="Taniguchi T."/>
            <person name="Fukuda Y."/>
            <person name="Nemoto M."/>
            <person name="Matsumoto M."/>
            <person name="Wong P.S."/>
            <person name="Aburatani S."/>
            <person name="Fujibuchi W."/>
        </authorList>
    </citation>
    <scope>NUCLEOTIDE SEQUENCE [LARGE SCALE GENOMIC DNA]</scope>
    <source>
        <strain evidence="5 6">JPCC DA0580</strain>
    </source>
</reference>
<evidence type="ECO:0000313" key="6">
    <source>
        <dbReference type="Proteomes" id="UP000198406"/>
    </source>
</evidence>
<dbReference type="PANTHER" id="PTHR45641:SF19">
    <property type="entry name" value="NEPHROCYSTIN-3"/>
    <property type="match status" value="1"/>
</dbReference>
<dbReference type="SUPFAM" id="SSF48452">
    <property type="entry name" value="TPR-like"/>
    <property type="match status" value="1"/>
</dbReference>
<feature type="region of interest" description="Disordered" evidence="4">
    <location>
        <begin position="604"/>
        <end position="625"/>
    </location>
</feature>
<keyword evidence="1" id="KW-0677">Repeat</keyword>
<dbReference type="SMART" id="SM00028">
    <property type="entry name" value="TPR"/>
    <property type="match status" value="3"/>
</dbReference>
<dbReference type="InParanoid" id="A0A1Z5JWA7"/>
<feature type="repeat" description="TPR" evidence="3">
    <location>
        <begin position="258"/>
        <end position="291"/>
    </location>
</feature>
<dbReference type="PROSITE" id="PS50005">
    <property type="entry name" value="TPR"/>
    <property type="match status" value="1"/>
</dbReference>
<feature type="region of interest" description="Disordered" evidence="4">
    <location>
        <begin position="1"/>
        <end position="111"/>
    </location>
</feature>
<evidence type="ECO:0008006" key="7">
    <source>
        <dbReference type="Google" id="ProtNLM"/>
    </source>
</evidence>
<dbReference type="InterPro" id="IPR019734">
    <property type="entry name" value="TPR_rpt"/>
</dbReference>
<dbReference type="PANTHER" id="PTHR45641">
    <property type="entry name" value="TETRATRICOPEPTIDE REPEAT PROTEIN (AFU_ORTHOLOGUE AFUA_6G03870)"/>
    <property type="match status" value="1"/>
</dbReference>
<evidence type="ECO:0000256" key="2">
    <source>
        <dbReference type="ARBA" id="ARBA00022803"/>
    </source>
</evidence>
<protein>
    <recommendedName>
        <fullName evidence="7">Kinesin light chain</fullName>
    </recommendedName>
</protein>
<feature type="compositionally biased region" description="Polar residues" evidence="4">
    <location>
        <begin position="42"/>
        <end position="53"/>
    </location>
</feature>
<proteinExistence type="predicted"/>
<keyword evidence="6" id="KW-1185">Reference proteome</keyword>
<dbReference type="InterPro" id="IPR011990">
    <property type="entry name" value="TPR-like_helical_dom_sf"/>
</dbReference>
<comment type="caution">
    <text evidence="5">The sequence shown here is derived from an EMBL/GenBank/DDBJ whole genome shotgun (WGS) entry which is preliminary data.</text>
</comment>
<feature type="compositionally biased region" description="Polar residues" evidence="4">
    <location>
        <begin position="89"/>
        <end position="111"/>
    </location>
</feature>
<accession>A0A1Z5JWA7</accession>
<dbReference type="Proteomes" id="UP000198406">
    <property type="component" value="Unassembled WGS sequence"/>
</dbReference>